<accession>A0A5J4S8A4</accession>
<reference evidence="1" key="1">
    <citation type="submission" date="2019-03" db="EMBL/GenBank/DDBJ databases">
        <title>Single cell metagenomics reveals metabolic interactions within the superorganism composed of flagellate Streblomastix strix and complex community of Bacteroidetes bacteria on its surface.</title>
        <authorList>
            <person name="Treitli S.C."/>
            <person name="Kolisko M."/>
            <person name="Husnik F."/>
            <person name="Keeling P."/>
            <person name="Hampl V."/>
        </authorList>
    </citation>
    <scope>NUCLEOTIDE SEQUENCE</scope>
    <source>
        <strain evidence="1">STM</strain>
    </source>
</reference>
<gene>
    <name evidence="1" type="ORF">EZS27_009936</name>
</gene>
<dbReference type="EMBL" id="SNRY01000334">
    <property type="protein sequence ID" value="KAA6342317.1"/>
    <property type="molecule type" value="Genomic_DNA"/>
</dbReference>
<protein>
    <submittedName>
        <fullName evidence="1">Uncharacterized protein</fullName>
    </submittedName>
</protein>
<organism evidence="1">
    <name type="scientific">termite gut metagenome</name>
    <dbReference type="NCBI Taxonomy" id="433724"/>
    <lineage>
        <taxon>unclassified sequences</taxon>
        <taxon>metagenomes</taxon>
        <taxon>organismal metagenomes</taxon>
    </lineage>
</organism>
<sequence length="61" mass="7072">MSGFFLSFPFINASKFAKTIGINPSLMRKYKEKHAFAGEKQKALIQQKFNDIINKMSRVQF</sequence>
<dbReference type="AlphaFoldDB" id="A0A5J4S8A4"/>
<evidence type="ECO:0000313" key="1">
    <source>
        <dbReference type="EMBL" id="KAA6342317.1"/>
    </source>
</evidence>
<comment type="caution">
    <text evidence="1">The sequence shown here is derived from an EMBL/GenBank/DDBJ whole genome shotgun (WGS) entry which is preliminary data.</text>
</comment>
<proteinExistence type="predicted"/>
<name>A0A5J4S8A4_9ZZZZ</name>